<organism evidence="2 3">
    <name type="scientific">Actinomyces weissii</name>
    <dbReference type="NCBI Taxonomy" id="675090"/>
    <lineage>
        <taxon>Bacteria</taxon>
        <taxon>Bacillati</taxon>
        <taxon>Actinomycetota</taxon>
        <taxon>Actinomycetes</taxon>
        <taxon>Actinomycetales</taxon>
        <taxon>Actinomycetaceae</taxon>
        <taxon>Actinomyces</taxon>
    </lineage>
</organism>
<keyword evidence="1" id="KW-1133">Transmembrane helix</keyword>
<dbReference type="InterPro" id="IPR021329">
    <property type="entry name" value="DUF2938"/>
</dbReference>
<dbReference type="AlphaFoldDB" id="A0A7T7M9P9"/>
<evidence type="ECO:0000313" key="3">
    <source>
        <dbReference type="Proteomes" id="UP000595895"/>
    </source>
</evidence>
<name>A0A7T7M9P9_9ACTO</name>
<evidence type="ECO:0000313" key="2">
    <source>
        <dbReference type="EMBL" id="QQM67488.1"/>
    </source>
</evidence>
<protein>
    <submittedName>
        <fullName evidence="2">DUF2938 domain-containing protein</fullName>
    </submittedName>
</protein>
<dbReference type="RefSeq" id="WP_200276122.1">
    <property type="nucleotide sequence ID" value="NZ_CP066802.1"/>
</dbReference>
<accession>A0A7T7M9P9</accession>
<dbReference type="KEGG" id="awe:JG540_00840"/>
<sequence length="158" mass="16694">MAQAAVVGAGATVVMDVGAELLRRTRGTRSLDYALVGRWVGHMPRGKVAHRSIREAEPVPSEKLIGWTAHYVIGTGIAVILVAARPAWLERPTLVPALVAGVGTVAAPWFLMQPAFGMGVAGSRTPDPAAVRIGSLRAHTLYGLGLWVCGRAARAVRR</sequence>
<dbReference type="EMBL" id="CP066802">
    <property type="protein sequence ID" value="QQM67488.1"/>
    <property type="molecule type" value="Genomic_DNA"/>
</dbReference>
<proteinExistence type="predicted"/>
<dbReference type="Proteomes" id="UP000595895">
    <property type="component" value="Chromosome"/>
</dbReference>
<evidence type="ECO:0000256" key="1">
    <source>
        <dbReference type="SAM" id="Phobius"/>
    </source>
</evidence>
<feature type="transmembrane region" description="Helical" evidence="1">
    <location>
        <begin position="64"/>
        <end position="88"/>
    </location>
</feature>
<keyword evidence="3" id="KW-1185">Reference proteome</keyword>
<keyword evidence="1" id="KW-0472">Membrane</keyword>
<gene>
    <name evidence="2" type="ORF">JG540_00840</name>
</gene>
<reference evidence="2 3" key="1">
    <citation type="submission" date="2020-12" db="EMBL/GenBank/DDBJ databases">
        <authorList>
            <person name="Zhou J."/>
        </authorList>
    </citation>
    <scope>NUCLEOTIDE SEQUENCE [LARGE SCALE GENOMIC DNA]</scope>
    <source>
        <strain evidence="2 3">CCUG 61299</strain>
    </source>
</reference>
<dbReference type="Pfam" id="PF11158">
    <property type="entry name" value="DUF2938"/>
    <property type="match status" value="1"/>
</dbReference>
<keyword evidence="1" id="KW-0812">Transmembrane</keyword>
<feature type="transmembrane region" description="Helical" evidence="1">
    <location>
        <begin position="94"/>
        <end position="112"/>
    </location>
</feature>